<dbReference type="InterPro" id="IPR013787">
    <property type="entry name" value="S100_Ca-bd_sub"/>
</dbReference>
<dbReference type="PANTHER" id="PTHR11639:SF74">
    <property type="entry name" value="PROTEIN S100-A10"/>
    <property type="match status" value="1"/>
</dbReference>
<dbReference type="Gene3D" id="1.10.238.10">
    <property type="entry name" value="EF-hand"/>
    <property type="match status" value="1"/>
</dbReference>
<dbReference type="SUPFAM" id="SSF47473">
    <property type="entry name" value="EF-hand"/>
    <property type="match status" value="1"/>
</dbReference>
<accession>A0A6P8PYP0</accession>
<dbReference type="CTD" id="6281"/>
<dbReference type="Proteomes" id="UP000515159">
    <property type="component" value="Chromosome 16"/>
</dbReference>
<name>A0A6P8PYP0_GEOSA</name>
<comment type="similarity">
    <text evidence="1">Belongs to the S-100 family.</text>
</comment>
<dbReference type="PANTHER" id="PTHR11639">
    <property type="entry name" value="S100 CALCIUM-BINDING PROTEIN"/>
    <property type="match status" value="1"/>
</dbReference>
<evidence type="ECO:0000259" key="6">
    <source>
        <dbReference type="SMART" id="SM01394"/>
    </source>
</evidence>
<evidence type="ECO:0000256" key="1">
    <source>
        <dbReference type="ARBA" id="ARBA00007323"/>
    </source>
</evidence>
<sequence length="100" mass="11764">MVVPSQMEIAMETIMFNYHKYAGDKGFLTKDDVKIMMDKEYHEFMKNQKDPLTVDKIMKDLDQCRDGRVDFQGYFSLIAGLLIACNDYYVHHMKPKGRKC</sequence>
<reference evidence="8" key="1">
    <citation type="submission" date="2025-08" db="UniProtKB">
        <authorList>
            <consortium name="RefSeq"/>
        </authorList>
    </citation>
    <scope>IDENTIFICATION</scope>
</reference>
<evidence type="ECO:0000313" key="7">
    <source>
        <dbReference type="Proteomes" id="UP000515159"/>
    </source>
</evidence>
<evidence type="ECO:0000313" key="8">
    <source>
        <dbReference type="RefSeq" id="XP_033779903.1"/>
    </source>
</evidence>
<gene>
    <name evidence="8" type="primary">S100A10</name>
</gene>
<proteinExistence type="inferred from homology"/>
<dbReference type="OrthoDB" id="26525at2759"/>
<evidence type="ECO:0000256" key="3">
    <source>
        <dbReference type="ARBA" id="ARBA00032653"/>
    </source>
</evidence>
<dbReference type="SMART" id="SM01394">
    <property type="entry name" value="S_100"/>
    <property type="match status" value="1"/>
</dbReference>
<dbReference type="InterPro" id="IPR011992">
    <property type="entry name" value="EF-hand-dom_pair"/>
</dbReference>
<evidence type="ECO:0000256" key="2">
    <source>
        <dbReference type="ARBA" id="ARBA00018065"/>
    </source>
</evidence>
<organism evidence="7 8">
    <name type="scientific">Geotrypetes seraphini</name>
    <name type="common">Gaboon caecilian</name>
    <name type="synonym">Caecilia seraphini</name>
    <dbReference type="NCBI Taxonomy" id="260995"/>
    <lineage>
        <taxon>Eukaryota</taxon>
        <taxon>Metazoa</taxon>
        <taxon>Chordata</taxon>
        <taxon>Craniata</taxon>
        <taxon>Vertebrata</taxon>
        <taxon>Euteleostomi</taxon>
        <taxon>Amphibia</taxon>
        <taxon>Gymnophiona</taxon>
        <taxon>Geotrypetes</taxon>
    </lineage>
</organism>
<dbReference type="AlphaFoldDB" id="A0A6P8PYP0"/>
<dbReference type="InParanoid" id="A0A6P8PYP0"/>
<evidence type="ECO:0000256" key="4">
    <source>
        <dbReference type="ARBA" id="ARBA00033060"/>
    </source>
</evidence>
<dbReference type="GO" id="GO:0005509">
    <property type="term" value="F:calcium ion binding"/>
    <property type="evidence" value="ECO:0007669"/>
    <property type="project" value="TreeGrafter"/>
</dbReference>
<protein>
    <recommendedName>
        <fullName evidence="2">Protein S100-A10</fullName>
    </recommendedName>
    <alternativeName>
        <fullName evidence="4">Calpactin I light chain</fullName>
    </alternativeName>
    <alternativeName>
        <fullName evidence="5">Calpactin-1 light chain</fullName>
    </alternativeName>
    <alternativeName>
        <fullName evidence="3">S100 calcium-binding protein A10</fullName>
    </alternativeName>
</protein>
<dbReference type="GO" id="GO:0048306">
    <property type="term" value="F:calcium-dependent protein binding"/>
    <property type="evidence" value="ECO:0007669"/>
    <property type="project" value="TreeGrafter"/>
</dbReference>
<keyword evidence="7" id="KW-1185">Reference proteome</keyword>
<dbReference type="GeneID" id="117350077"/>
<dbReference type="GO" id="GO:0005615">
    <property type="term" value="C:extracellular space"/>
    <property type="evidence" value="ECO:0007669"/>
    <property type="project" value="TreeGrafter"/>
</dbReference>
<feature type="domain" description="S100/CaBP-9k-type calcium binding subdomain" evidence="6">
    <location>
        <begin position="7"/>
        <end position="46"/>
    </location>
</feature>
<dbReference type="KEGG" id="gsh:117350077"/>
<dbReference type="Pfam" id="PF01023">
    <property type="entry name" value="S_100"/>
    <property type="match status" value="1"/>
</dbReference>
<evidence type="ECO:0000256" key="5">
    <source>
        <dbReference type="ARBA" id="ARBA00033448"/>
    </source>
</evidence>
<dbReference type="FunCoup" id="A0A6P8PYP0">
    <property type="interactions" value="204"/>
</dbReference>
<dbReference type="RefSeq" id="XP_033779903.1">
    <property type="nucleotide sequence ID" value="XM_033924012.1"/>
</dbReference>
<dbReference type="GO" id="GO:0005737">
    <property type="term" value="C:cytoplasm"/>
    <property type="evidence" value="ECO:0007669"/>
    <property type="project" value="TreeGrafter"/>
</dbReference>